<reference evidence="2 3" key="1">
    <citation type="submission" date="2020-01" db="EMBL/GenBank/DDBJ databases">
        <title>Aspergillus terreus IFO 6365 whole genome shotgun sequence.</title>
        <authorList>
            <person name="Kanamasa S."/>
            <person name="Takahashi H."/>
        </authorList>
    </citation>
    <scope>NUCLEOTIDE SEQUENCE [LARGE SCALE GENOMIC DNA]</scope>
    <source>
        <strain evidence="2 3">IFO 6365</strain>
    </source>
</reference>
<evidence type="ECO:0000313" key="2">
    <source>
        <dbReference type="EMBL" id="GFF15098.1"/>
    </source>
</evidence>
<dbReference type="Proteomes" id="UP000452235">
    <property type="component" value="Unassembled WGS sequence"/>
</dbReference>
<proteinExistence type="predicted"/>
<dbReference type="OrthoDB" id="2549237at2759"/>
<sequence length="1663" mass="189284">MAVNPTVFTPWFGPKEAAEYFRSLLPEDVSETQVFETNRYLLKCVHNGAITPKIFSIWLFNAHPRFPGVLESALGDEDSRGVRQAGMNVLKCALRTDQWREKGWDAVGGTAGLKEVFEKLSVQEAKQLARAIGACSDTSDAAKSQAVDELLHLLIPNFFNSSSTGTRPDGSRQLLRVKDLVALFNVSSDATVVELFATDWSDEFIDHLMRHLVDSHMPLLRKIAVGSVPAYPPMRRRLLNSHLSAILTSYEPYESKTFRGGQASIPAIDITLDLIDNTCGESEKEREFQWDTRVLCIDKTLSAARRLKVPFDEILAFLEQVLPALGHSERKLHEWRPLVHTLIDFWAMATFPEEYLESFSDAAAERHRERLHPSRPQKAHKASLETMLRTIFGTIPKTELGSCVTLVLPKAMAQARLPLLKIICKHLRGLEMDLDQPTPSKDEEQLLPWDSSFFMSLPGEDAMWLFERAAQLSPAKCLTTSILFTWPAVAGGSSSFVESMIRVHLESKSKEQANADHPVTRQLIEDIKLKAVKARDAGERQQWARLMVSVAVLSKNVRFLKDVLCWTSRFVRDPLVRPWLVRRIYGADVASVLSCVMSPTLADLAADVDTANAALQNLMEQALLVFQEPWYKSSQDRELGSLLEIVFSTRINAVKRLTRRGLGSEKEVVDTLFNKLVPIVLEYERVGITEGYEALCWGRLSGTLHGMECPQNPTTGVLKLLDSLAQQRDRLWAQQRLLRNPQTASFPEGLPRGLPLQYLFPTKKWTIEVMKSQEVNSFIKKRVTEVVFCDASKALQKIDQENHRLGPFVDSLKFAISFYIGNGPDEERGTRILEIWRHYSEKVPSSAGHIESLQEYLCSFLRPRGLHKIARIIDPIHLPSLDIFQSMSRDSPSIEWEPRSENTRSLSSKHWEETLLQHQFFATKQQGSLEAVILAFSHPNAWKSTAKSEAYDIWRPKYGPRRLTCQHKEALIVSALLFLNSLTHNSTRLLSEAFPEHADVCRYPSAHLDYEFLSSIDDQGEAATAAISVLNDFVRLVPPSLLYELSLSFMETLAELESKSPKFALVQRCAFGTMTLVRRSDKPELGARLGMKALEVFPRASSWHRTAFPSSLGKILSRGTAERIMHEFTAYVFEALRKQREAASSKSRREKSEKTSIKITTVKMLGAMLAENKFGLSPSFVTRALKDLFYASNHIDVRVMVCRALLDVVREYDDADEAYEIFTSLAPYAAGPSENSGSGHWLQSEQAQLPRVDSQRPLLDIFTGTAYRMLPSKYHVQYTYKTLIPLIEESTRQHNVWMRRFLSRLELTSEELSVTDFGPFAPDVLRTVVNCYTSYLPREYLLKHRSWALSYLDCMKLRNINEKLTKQDRSWRTTNAGEHWKEWFDSHAKTKYVAVLRHELGRKTEPKVPNSITPEAIAEEIVQCAAIVVRNPFEFVYGHIEVSQKWFTNLLSDLDITNATMRAEALPIVERIIADVHALRTGEWNNDPHRSPPVLPAKLQLQTLLLPYPHLCPDLPSRYETFASSVITLVEKCAASPTYLADRAFLIEAMERLEKEDARPCVLEIGREYGSHPDALVQYLRVWLAQVALLRWKLHEDERETEVHEMVSQWKRSSNESLHNQNFHQRKHKARATKTRLQTERENRTHNLHEPQTRGSIIVRSAN</sequence>
<evidence type="ECO:0000313" key="3">
    <source>
        <dbReference type="Proteomes" id="UP000452235"/>
    </source>
</evidence>
<organism evidence="2 3">
    <name type="scientific">Aspergillus terreus</name>
    <dbReference type="NCBI Taxonomy" id="33178"/>
    <lineage>
        <taxon>Eukaryota</taxon>
        <taxon>Fungi</taxon>
        <taxon>Dikarya</taxon>
        <taxon>Ascomycota</taxon>
        <taxon>Pezizomycotina</taxon>
        <taxon>Eurotiomycetes</taxon>
        <taxon>Eurotiomycetidae</taxon>
        <taxon>Eurotiales</taxon>
        <taxon>Aspergillaceae</taxon>
        <taxon>Aspergillus</taxon>
        <taxon>Aspergillus subgen. Circumdati</taxon>
    </lineage>
</organism>
<dbReference type="InterPro" id="IPR016024">
    <property type="entry name" value="ARM-type_fold"/>
</dbReference>
<name>A0A5M3YQS8_ASPTE</name>
<dbReference type="SUPFAM" id="SSF48371">
    <property type="entry name" value="ARM repeat"/>
    <property type="match status" value="1"/>
</dbReference>
<feature type="region of interest" description="Disordered" evidence="1">
    <location>
        <begin position="1614"/>
        <end position="1663"/>
    </location>
</feature>
<keyword evidence="3" id="KW-1185">Reference proteome</keyword>
<dbReference type="EMBL" id="BLJY01000004">
    <property type="protein sequence ID" value="GFF15098.1"/>
    <property type="molecule type" value="Genomic_DNA"/>
</dbReference>
<feature type="compositionally biased region" description="Basic and acidic residues" evidence="1">
    <location>
        <begin position="1637"/>
        <end position="1652"/>
    </location>
</feature>
<protein>
    <submittedName>
        <fullName evidence="2">Uncharacterized protein</fullName>
    </submittedName>
</protein>
<dbReference type="VEuPathDB" id="FungiDB:ATEG_09282"/>
<gene>
    <name evidence="2" type="ORF">ATEIFO6365_0004021700</name>
</gene>
<accession>A0A5M3YQS8</accession>
<feature type="compositionally biased region" description="Basic residues" evidence="1">
    <location>
        <begin position="1624"/>
        <end position="1634"/>
    </location>
</feature>
<comment type="caution">
    <text evidence="2">The sequence shown here is derived from an EMBL/GenBank/DDBJ whole genome shotgun (WGS) entry which is preliminary data.</text>
</comment>
<feature type="compositionally biased region" description="Polar residues" evidence="1">
    <location>
        <begin position="1614"/>
        <end position="1623"/>
    </location>
</feature>
<evidence type="ECO:0000256" key="1">
    <source>
        <dbReference type="SAM" id="MobiDB-lite"/>
    </source>
</evidence>